<gene>
    <name evidence="2" type="ORF">VFPBJ_04860</name>
    <name evidence="3" type="ORF">VFPFJ_04055</name>
</gene>
<comment type="caution">
    <text evidence="2">The sequence shown here is derived from an EMBL/GenBank/DDBJ whole genome shotgun (WGS) entry which is preliminary data.</text>
</comment>
<evidence type="ECO:0000313" key="4">
    <source>
        <dbReference type="Proteomes" id="UP000078240"/>
    </source>
</evidence>
<organism evidence="2 4">
    <name type="scientific">Purpureocillium lilacinum</name>
    <name type="common">Paecilomyces lilacinus</name>
    <dbReference type="NCBI Taxonomy" id="33203"/>
    <lineage>
        <taxon>Eukaryota</taxon>
        <taxon>Fungi</taxon>
        <taxon>Dikarya</taxon>
        <taxon>Ascomycota</taxon>
        <taxon>Pezizomycotina</taxon>
        <taxon>Sordariomycetes</taxon>
        <taxon>Hypocreomycetidae</taxon>
        <taxon>Hypocreales</taxon>
        <taxon>Ophiocordycipitaceae</taxon>
        <taxon>Purpureocillium</taxon>
    </lineage>
</organism>
<evidence type="ECO:0000313" key="3">
    <source>
        <dbReference type="EMBL" id="OAQ92315.1"/>
    </source>
</evidence>
<proteinExistence type="predicted"/>
<sequence length="119" mass="13191">MHGSTGDADAGLLEEIGQVGRDRPVMQVGEEPRKHQTVTDGQISLKRGSWNDWRMDGRDSWPMLPAMEVEKETFDGVWCAGRCPGAKGRCRRHSGSSWFEGRAESPPAWSMTLPQAYGS</sequence>
<dbReference type="AlphaFoldDB" id="A0A179GWC3"/>
<protein>
    <submittedName>
        <fullName evidence="2">Uncharacterized protein</fullName>
    </submittedName>
</protein>
<dbReference type="Proteomes" id="UP000078340">
    <property type="component" value="Unassembled WGS sequence"/>
</dbReference>
<feature type="region of interest" description="Disordered" evidence="1">
    <location>
        <begin position="90"/>
        <end position="119"/>
    </location>
</feature>
<feature type="region of interest" description="Disordered" evidence="1">
    <location>
        <begin position="1"/>
        <end position="42"/>
    </location>
</feature>
<dbReference type="EMBL" id="LSBI01000003">
    <property type="protein sequence ID" value="OAQ92315.1"/>
    <property type="molecule type" value="Genomic_DNA"/>
</dbReference>
<evidence type="ECO:0000313" key="2">
    <source>
        <dbReference type="EMBL" id="OAQ82276.1"/>
    </source>
</evidence>
<name>A0A179GWC3_PURLI</name>
<feature type="compositionally biased region" description="Basic and acidic residues" evidence="1">
    <location>
        <begin position="20"/>
        <end position="34"/>
    </location>
</feature>
<dbReference type="EMBL" id="LSBH01000003">
    <property type="protein sequence ID" value="OAQ82276.1"/>
    <property type="molecule type" value="Genomic_DNA"/>
</dbReference>
<dbReference type="Proteomes" id="UP000078240">
    <property type="component" value="Unassembled WGS sequence"/>
</dbReference>
<reference evidence="2 4" key="1">
    <citation type="submission" date="2016-01" db="EMBL/GenBank/DDBJ databases">
        <title>Biosynthesis of antibiotic leucinostatins and their inhibition on Phytophthora in bio-control Purpureocillium lilacinum.</title>
        <authorList>
            <person name="Wang G."/>
            <person name="Liu Z."/>
            <person name="Lin R."/>
            <person name="Li E."/>
            <person name="Mao Z."/>
            <person name="Ling J."/>
            <person name="Yin W."/>
            <person name="Xie B."/>
        </authorList>
    </citation>
    <scope>NUCLEOTIDE SEQUENCE [LARGE SCALE GENOMIC DNA]</scope>
    <source>
        <strain evidence="2">PLBJ-1</strain>
        <strain evidence="3">PLFJ-1</strain>
    </source>
</reference>
<accession>A0A179GWC3</accession>
<evidence type="ECO:0000256" key="1">
    <source>
        <dbReference type="SAM" id="MobiDB-lite"/>
    </source>
</evidence>